<dbReference type="EMBL" id="JAPVOI010000006">
    <property type="protein sequence ID" value="MCZ4093762.1"/>
    <property type="molecule type" value="Genomic_DNA"/>
</dbReference>
<feature type="region of interest" description="Disordered" evidence="1">
    <location>
        <begin position="1"/>
        <end position="33"/>
    </location>
</feature>
<sequence>MPDPERQSQAAASLPEQVTVAFSERRTGENRALSGGKCRGDFLAEAAKPAVPIFVGEGTPALILAILAAG</sequence>
<dbReference type="RefSeq" id="WP_269285665.1">
    <property type="nucleotide sequence ID" value="NZ_JAPVOI010000006.1"/>
</dbReference>
<evidence type="ECO:0000313" key="3">
    <source>
        <dbReference type="Proteomes" id="UP001079430"/>
    </source>
</evidence>
<protein>
    <submittedName>
        <fullName evidence="2">Uncharacterized protein</fullName>
    </submittedName>
</protein>
<dbReference type="Proteomes" id="UP001079430">
    <property type="component" value="Unassembled WGS sequence"/>
</dbReference>
<evidence type="ECO:0000313" key="2">
    <source>
        <dbReference type="EMBL" id="MCZ4093762.1"/>
    </source>
</evidence>
<name>A0ABT4KS73_9HYPH</name>
<comment type="caution">
    <text evidence="2">The sequence shown here is derived from an EMBL/GenBank/DDBJ whole genome shotgun (WGS) entry which is preliminary data.</text>
</comment>
<accession>A0ABT4KS73</accession>
<keyword evidence="3" id="KW-1185">Reference proteome</keyword>
<organism evidence="2 3">
    <name type="scientific">Sinorhizobium psoraleae</name>
    <dbReference type="NCBI Taxonomy" id="520838"/>
    <lineage>
        <taxon>Bacteria</taxon>
        <taxon>Pseudomonadati</taxon>
        <taxon>Pseudomonadota</taxon>
        <taxon>Alphaproteobacteria</taxon>
        <taxon>Hyphomicrobiales</taxon>
        <taxon>Rhizobiaceae</taxon>
        <taxon>Sinorhizobium/Ensifer group</taxon>
        <taxon>Sinorhizobium</taxon>
    </lineage>
</organism>
<evidence type="ECO:0000256" key="1">
    <source>
        <dbReference type="SAM" id="MobiDB-lite"/>
    </source>
</evidence>
<gene>
    <name evidence="2" type="ORF">O3W52_28845</name>
</gene>
<proteinExistence type="predicted"/>
<reference evidence="2" key="1">
    <citation type="submission" date="2022-10" db="EMBL/GenBank/DDBJ databases">
        <title>Whole genome sequencing of three plant growth promoting bacteria isolated from Vachellia tortilis subsp. raddiana in Morocco.</title>
        <authorList>
            <person name="Hnini M."/>
            <person name="Zouagui R."/>
            <person name="Zouagui H."/>
            <person name="Chemao Elfihri M.-W."/>
            <person name="Ibrahimi A."/>
            <person name="Sbabou L."/>
            <person name="Aurag J."/>
        </authorList>
    </citation>
    <scope>NUCLEOTIDE SEQUENCE</scope>
    <source>
        <strain evidence="2">LMR678</strain>
    </source>
</reference>